<dbReference type="OrthoDB" id="3286086at2"/>
<organism evidence="1 2">
    <name type="scientific">Nostocoides jenkinsii Ben 74</name>
    <dbReference type="NCBI Taxonomy" id="1193518"/>
    <lineage>
        <taxon>Bacteria</taxon>
        <taxon>Bacillati</taxon>
        <taxon>Actinomycetota</taxon>
        <taxon>Actinomycetes</taxon>
        <taxon>Micrococcales</taxon>
        <taxon>Intrasporangiaceae</taxon>
        <taxon>Nostocoides</taxon>
    </lineage>
</organism>
<name>A0A077M8P6_9MICO</name>
<evidence type="ECO:0000313" key="1">
    <source>
        <dbReference type="EMBL" id="CCI52939.1"/>
    </source>
</evidence>
<dbReference type="AlphaFoldDB" id="A0A077M8P6"/>
<dbReference type="Proteomes" id="UP000035720">
    <property type="component" value="Unassembled WGS sequence"/>
</dbReference>
<reference evidence="1 2" key="1">
    <citation type="journal article" date="2013" name="ISME J.">
        <title>A metabolic model for members of the genus Tetrasphaera involved in enhanced biological phosphorus removal.</title>
        <authorList>
            <person name="Kristiansen R."/>
            <person name="Nguyen H.T.T."/>
            <person name="Saunders A.M."/>
            <person name="Nielsen J.L."/>
            <person name="Wimmer R."/>
            <person name="Le V.Q."/>
            <person name="McIlroy S.J."/>
            <person name="Petrovski S."/>
            <person name="Seviour R.J."/>
            <person name="Calteau A."/>
            <person name="Nielsen K.L."/>
            <person name="Nielsen P.H."/>
        </authorList>
    </citation>
    <scope>NUCLEOTIDE SEQUENCE [LARGE SCALE GENOMIC DNA]</scope>
    <source>
        <strain evidence="1 2">Ben 74</strain>
    </source>
</reference>
<protein>
    <submittedName>
        <fullName evidence="1">Uncharacterized protein</fullName>
    </submittedName>
</protein>
<evidence type="ECO:0000313" key="2">
    <source>
        <dbReference type="Proteomes" id="UP000035720"/>
    </source>
</evidence>
<dbReference type="EMBL" id="CAJC01000134">
    <property type="protein sequence ID" value="CCI52939.1"/>
    <property type="molecule type" value="Genomic_DNA"/>
</dbReference>
<proteinExistence type="predicted"/>
<accession>A0A077M8P6</accession>
<dbReference type="InterPro" id="IPR008930">
    <property type="entry name" value="Terpenoid_cyclase/PrenylTrfase"/>
</dbReference>
<dbReference type="RefSeq" id="WP_157038466.1">
    <property type="nucleotide sequence ID" value="NZ_HF571038.1"/>
</dbReference>
<dbReference type="SUPFAM" id="SSF48239">
    <property type="entry name" value="Terpenoid cyclases/Protein prenyltransferases"/>
    <property type="match status" value="1"/>
</dbReference>
<dbReference type="STRING" id="1193518.BN13_250027"/>
<keyword evidence="2" id="KW-1185">Reference proteome</keyword>
<comment type="caution">
    <text evidence="1">The sequence shown here is derived from an EMBL/GenBank/DDBJ whole genome shotgun (WGS) entry which is preliminary data.</text>
</comment>
<sequence length="323" mass="34934">MEMLSREAVDRARAFVGEHGRPLERARFAQVVDGGPLEPVVEELTAFRADGGGFGGALEPDARTPEASVLAALTALDILRMHGAPGDHPLVAEICGWLADHAEADPLGRVVWPFLPPAAQSSPHAPWWDQAEAGQLAETFAGFLANPGLALTAHLFRYAAAAPAEAARAGVDQALLDALSEQALLLAVTGFPAEEVNAHDAAAHLVGEMAVPSGVRESWRTYLESFLPQRIMQREEEFAAYGIHPLWIAPTPDHPLAELVRPQIDLAADQVIASQRPDGSWEPFWDWGGWFPDDWAVARREWQGSLVVRNVAALTAWGRVEPA</sequence>
<gene>
    <name evidence="1" type="ORF">BN13_250027</name>
</gene>